<protein>
    <submittedName>
        <fullName evidence="3">Glycerol-3-phosphate dehydrogenase</fullName>
        <ecNumber evidence="3">1.1.5.3</ecNumber>
    </submittedName>
</protein>
<dbReference type="InterPro" id="IPR041854">
    <property type="entry name" value="BFD-like_2Fe2S-bd_dom_sf"/>
</dbReference>
<evidence type="ECO:0000259" key="1">
    <source>
        <dbReference type="Pfam" id="PF01266"/>
    </source>
</evidence>
<dbReference type="EMBL" id="JAFBDQ010000009">
    <property type="protein sequence ID" value="MBM7557104.1"/>
    <property type="molecule type" value="Genomic_DNA"/>
</dbReference>
<evidence type="ECO:0000313" key="3">
    <source>
        <dbReference type="EMBL" id="MBM7557104.1"/>
    </source>
</evidence>
<gene>
    <name evidence="3" type="ORF">JOC47_001958</name>
</gene>
<dbReference type="RefSeq" id="WP_204701867.1">
    <property type="nucleotide sequence ID" value="NZ_JAFBDQ010000009.1"/>
</dbReference>
<reference evidence="3" key="1">
    <citation type="submission" date="2021-01" db="EMBL/GenBank/DDBJ databases">
        <title>Genomic Encyclopedia of Type Strains, Phase IV (KMG-IV): sequencing the most valuable type-strain genomes for metagenomic binning, comparative biology and taxonomic classification.</title>
        <authorList>
            <person name="Goeker M."/>
        </authorList>
    </citation>
    <scope>NUCLEOTIDE SEQUENCE</scope>
    <source>
        <strain evidence="3">DSM 23230</strain>
    </source>
</reference>
<dbReference type="InterPro" id="IPR036188">
    <property type="entry name" value="FAD/NAD-bd_sf"/>
</dbReference>
<keyword evidence="4" id="KW-1185">Reference proteome</keyword>
<dbReference type="SUPFAM" id="SSF51905">
    <property type="entry name" value="FAD/NAD(P)-binding domain"/>
    <property type="match status" value="1"/>
</dbReference>
<feature type="domain" description="BFD-like [2Fe-2S]-binding" evidence="2">
    <location>
        <begin position="403"/>
        <end position="457"/>
    </location>
</feature>
<sequence>MKDKTDILIIGGGVTGCFAARELSRYDLDITLVEKEPSLCTGTTKANTALIHAGFNADPDKLKGRLNMRGNQLYHERIQHELDVPIEWLGALVVAKEEEKLPKLEELLEKGQENGVPDLEIVKGDDIYDLEPHLADDAIAALHAPTAGIVNPFELTVALANNAAMNGADVYLEAGVEDIEDKGETKLVKTAKGDIEANIVINAAGLYADKIANMVGIDKFEITPRRGEYYLYDKQADIDVQTTVFPVPTKVSKGIVVTPTDEGNVLIGPNAEVIESVENKSTTREGLDEVLNGAQKTIPELSKRNVIKEFAGLRPAITETGDFLIEASDEVPGFINVAGIQSPGLASAPAIAEKVVGIVKEEIGGLREDPDFDPNYEGPPKFRHMSHEEQAKLVEEDKNYGQIICRCESVTKGEILEAIREPVGARTVNDIKRRVRPGSGRCQGGFCEPKVVNILSEELGIPEDEVVLESKESKLLRERTKEPLLNEEEVSDNE</sequence>
<dbReference type="PROSITE" id="PS51257">
    <property type="entry name" value="PROKAR_LIPOPROTEIN"/>
    <property type="match status" value="1"/>
</dbReference>
<dbReference type="Pfam" id="PF01266">
    <property type="entry name" value="DAO"/>
    <property type="match status" value="1"/>
</dbReference>
<dbReference type="Proteomes" id="UP000774000">
    <property type="component" value="Unassembled WGS sequence"/>
</dbReference>
<comment type="caution">
    <text evidence="3">The sequence shown here is derived from an EMBL/GenBank/DDBJ whole genome shotgun (WGS) entry which is preliminary data.</text>
</comment>
<dbReference type="PANTHER" id="PTHR42720">
    <property type="entry name" value="GLYCEROL-3-PHOSPHATE DEHYDROGENASE"/>
    <property type="match status" value="1"/>
</dbReference>
<dbReference type="Pfam" id="PF04324">
    <property type="entry name" value="Fer2_BFD"/>
    <property type="match status" value="1"/>
</dbReference>
<dbReference type="SUPFAM" id="SSF54373">
    <property type="entry name" value="FAD-linked reductases, C-terminal domain"/>
    <property type="match status" value="1"/>
</dbReference>
<dbReference type="EC" id="1.1.5.3" evidence="3"/>
<dbReference type="InterPro" id="IPR052745">
    <property type="entry name" value="G3P_Oxidase/Oxidoreductase"/>
</dbReference>
<dbReference type="Gene3D" id="3.30.9.10">
    <property type="entry name" value="D-Amino Acid Oxidase, subunit A, domain 2"/>
    <property type="match status" value="1"/>
</dbReference>
<evidence type="ECO:0000259" key="2">
    <source>
        <dbReference type="Pfam" id="PF04324"/>
    </source>
</evidence>
<accession>A0A938XUG2</accession>
<proteinExistence type="predicted"/>
<dbReference type="PANTHER" id="PTHR42720:SF1">
    <property type="entry name" value="GLYCEROL 3-PHOSPHATE OXIDASE"/>
    <property type="match status" value="1"/>
</dbReference>
<dbReference type="InterPro" id="IPR006076">
    <property type="entry name" value="FAD-dep_OxRdtase"/>
</dbReference>
<name>A0A938XUG2_9FIRM</name>
<dbReference type="Gene3D" id="3.50.50.60">
    <property type="entry name" value="FAD/NAD(P)-binding domain"/>
    <property type="match status" value="1"/>
</dbReference>
<dbReference type="InterPro" id="IPR007419">
    <property type="entry name" value="BFD-like_2Fe2S-bd_dom"/>
</dbReference>
<organism evidence="3 4">
    <name type="scientific">Halanaerobacter jeridensis</name>
    <dbReference type="NCBI Taxonomy" id="706427"/>
    <lineage>
        <taxon>Bacteria</taxon>
        <taxon>Bacillati</taxon>
        <taxon>Bacillota</taxon>
        <taxon>Clostridia</taxon>
        <taxon>Halanaerobiales</taxon>
        <taxon>Halobacteroidaceae</taxon>
        <taxon>Halanaerobacter</taxon>
    </lineage>
</organism>
<dbReference type="Gene3D" id="1.10.10.1100">
    <property type="entry name" value="BFD-like [2Fe-2S]-binding domain"/>
    <property type="match status" value="1"/>
</dbReference>
<feature type="domain" description="FAD dependent oxidoreductase" evidence="1">
    <location>
        <begin position="6"/>
        <end position="355"/>
    </location>
</feature>
<dbReference type="AlphaFoldDB" id="A0A938XUG2"/>
<dbReference type="CDD" id="cd19946">
    <property type="entry name" value="GlpA-like_Fer2_BFD-like"/>
    <property type="match status" value="1"/>
</dbReference>
<dbReference type="GO" id="GO:0004368">
    <property type="term" value="F:glycerol-3-phosphate dehydrogenase (quinone) activity"/>
    <property type="evidence" value="ECO:0007669"/>
    <property type="project" value="UniProtKB-EC"/>
</dbReference>
<keyword evidence="3" id="KW-0560">Oxidoreductase</keyword>
<evidence type="ECO:0000313" key="4">
    <source>
        <dbReference type="Proteomes" id="UP000774000"/>
    </source>
</evidence>